<evidence type="ECO:0000313" key="3">
    <source>
        <dbReference type="Proteomes" id="UP000268321"/>
    </source>
</evidence>
<gene>
    <name evidence="2" type="ORF">METBISCDRAFT_29030</name>
</gene>
<sequence>MISPSNQFQHMESTRVFALSLINTALEVTGDVIPQHPSLMALVADPISKDVLQIISSTDLPALLQAGLRLFCTMYLILKPHLMSQNELTFTSLFLSILPELAPGLQRPSGSVSLKASSSKEIIIEHFSYLWSISPSFFTELFIDFDCDFERSDLASKFVNFLCTLALPESAALTTDNVPPMCLDGIRSF</sequence>
<keyword evidence="3" id="KW-1185">Reference proteome</keyword>
<dbReference type="AlphaFoldDB" id="A0A4P9Z7B6"/>
<organism evidence="2 3">
    <name type="scientific">Metschnikowia bicuspidata</name>
    <dbReference type="NCBI Taxonomy" id="27322"/>
    <lineage>
        <taxon>Eukaryota</taxon>
        <taxon>Fungi</taxon>
        <taxon>Dikarya</taxon>
        <taxon>Ascomycota</taxon>
        <taxon>Saccharomycotina</taxon>
        <taxon>Pichiomycetes</taxon>
        <taxon>Metschnikowiaceae</taxon>
        <taxon>Metschnikowia</taxon>
    </lineage>
</organism>
<protein>
    <recommendedName>
        <fullName evidence="1">Mon2/Sec7/BIG1-like HUS domain-containing protein</fullName>
    </recommendedName>
</protein>
<dbReference type="OrthoDB" id="10258608at2759"/>
<proteinExistence type="predicted"/>
<dbReference type="Pfam" id="PF12783">
    <property type="entry name" value="Sec7-like_HUS"/>
    <property type="match status" value="1"/>
</dbReference>
<evidence type="ECO:0000259" key="1">
    <source>
        <dbReference type="Pfam" id="PF12783"/>
    </source>
</evidence>
<dbReference type="GO" id="GO:0005794">
    <property type="term" value="C:Golgi apparatus"/>
    <property type="evidence" value="ECO:0007669"/>
    <property type="project" value="UniProtKB-ARBA"/>
</dbReference>
<evidence type="ECO:0000313" key="2">
    <source>
        <dbReference type="EMBL" id="RKP28574.1"/>
    </source>
</evidence>
<name>A0A4P9Z7B6_9ASCO</name>
<feature type="domain" description="Mon2/Sec7/BIG1-like HUS" evidence="1">
    <location>
        <begin position="9"/>
        <end position="153"/>
    </location>
</feature>
<dbReference type="Proteomes" id="UP000268321">
    <property type="component" value="Unassembled WGS sequence"/>
</dbReference>
<dbReference type="EMBL" id="ML004827">
    <property type="protein sequence ID" value="RKP28574.1"/>
    <property type="molecule type" value="Genomic_DNA"/>
</dbReference>
<dbReference type="InterPro" id="IPR032691">
    <property type="entry name" value="Mon2/Sec7/BIG1-like_HUS"/>
</dbReference>
<reference evidence="3" key="1">
    <citation type="journal article" date="2018" name="Nat. Microbiol.">
        <title>Leveraging single-cell genomics to expand the fungal tree of life.</title>
        <authorList>
            <person name="Ahrendt S.R."/>
            <person name="Quandt C.A."/>
            <person name="Ciobanu D."/>
            <person name="Clum A."/>
            <person name="Salamov A."/>
            <person name="Andreopoulos B."/>
            <person name="Cheng J.F."/>
            <person name="Woyke T."/>
            <person name="Pelin A."/>
            <person name="Henrissat B."/>
            <person name="Reynolds N.K."/>
            <person name="Benny G.L."/>
            <person name="Smith M.E."/>
            <person name="James T.Y."/>
            <person name="Grigoriev I.V."/>
        </authorList>
    </citation>
    <scope>NUCLEOTIDE SEQUENCE [LARGE SCALE GENOMIC DNA]</scope>
    <source>
        <strain evidence="3">Baker2002</strain>
    </source>
</reference>
<feature type="non-terminal residue" evidence="2">
    <location>
        <position position="189"/>
    </location>
</feature>
<accession>A0A4P9Z7B6</accession>